<name>A0A7W3Y1J4_9ACTN</name>
<evidence type="ECO:0000313" key="3">
    <source>
        <dbReference type="Proteomes" id="UP000538929"/>
    </source>
</evidence>
<feature type="domain" description="DUF397" evidence="1">
    <location>
        <begin position="6"/>
        <end position="57"/>
    </location>
</feature>
<comment type="caution">
    <text evidence="2">The sequence shown here is derived from an EMBL/GenBank/DDBJ whole genome shotgun (WGS) entry which is preliminary data.</text>
</comment>
<reference evidence="3" key="1">
    <citation type="submission" date="2019-10" db="EMBL/GenBank/DDBJ databases">
        <title>Streptomyces sp. nov., a novel actinobacterium isolated from alkaline environment.</title>
        <authorList>
            <person name="Golinska P."/>
        </authorList>
    </citation>
    <scope>NUCLEOTIDE SEQUENCE [LARGE SCALE GENOMIC DNA]</scope>
    <source>
        <strain evidence="3">DSM 42118</strain>
    </source>
</reference>
<gene>
    <name evidence="2" type="ORF">FNQ90_10775</name>
</gene>
<evidence type="ECO:0000313" key="2">
    <source>
        <dbReference type="EMBL" id="MBB0244573.1"/>
    </source>
</evidence>
<proteinExistence type="predicted"/>
<organism evidence="2 3">
    <name type="scientific">Streptomyces alkaliphilus</name>
    <dbReference type="NCBI Taxonomy" id="1472722"/>
    <lineage>
        <taxon>Bacteria</taxon>
        <taxon>Bacillati</taxon>
        <taxon>Actinomycetota</taxon>
        <taxon>Actinomycetes</taxon>
        <taxon>Kitasatosporales</taxon>
        <taxon>Streptomycetaceae</taxon>
        <taxon>Streptomyces</taxon>
    </lineage>
</organism>
<evidence type="ECO:0000259" key="1">
    <source>
        <dbReference type="Pfam" id="PF04149"/>
    </source>
</evidence>
<dbReference type="Proteomes" id="UP000538929">
    <property type="component" value="Unassembled WGS sequence"/>
</dbReference>
<dbReference type="AlphaFoldDB" id="A0A7W3Y1J4"/>
<sequence length="66" mass="6889">MLVETGWVKSSHSGQNGDCVEVRREGARGIGFRDSKCPDGPVMAVGRESGRRFLAAVARGEGLGGA</sequence>
<accession>A0A7W3Y1J4</accession>
<keyword evidence="3" id="KW-1185">Reference proteome</keyword>
<dbReference type="EMBL" id="VKHT01000268">
    <property type="protein sequence ID" value="MBB0244573.1"/>
    <property type="molecule type" value="Genomic_DNA"/>
</dbReference>
<dbReference type="Pfam" id="PF04149">
    <property type="entry name" value="DUF397"/>
    <property type="match status" value="1"/>
</dbReference>
<protein>
    <submittedName>
        <fullName evidence="2">DUF397 domain-containing protein</fullName>
    </submittedName>
</protein>
<dbReference type="InterPro" id="IPR007278">
    <property type="entry name" value="DUF397"/>
</dbReference>